<dbReference type="GO" id="GO:0019706">
    <property type="term" value="F:protein-cysteine S-palmitoyltransferase activity"/>
    <property type="evidence" value="ECO:0007669"/>
    <property type="project" value="UniProtKB-EC"/>
</dbReference>
<evidence type="ECO:0000256" key="5">
    <source>
        <dbReference type="ARBA" id="ARBA00022989"/>
    </source>
</evidence>
<dbReference type="PANTHER" id="PTHR22883:SF43">
    <property type="entry name" value="PALMITOYLTRANSFERASE APP"/>
    <property type="match status" value="1"/>
</dbReference>
<dbReference type="Pfam" id="PF01529">
    <property type="entry name" value="DHHC"/>
    <property type="match status" value="1"/>
</dbReference>
<proteinExistence type="inferred from homology"/>
<feature type="transmembrane region" description="Helical" evidence="11">
    <location>
        <begin position="133"/>
        <end position="156"/>
    </location>
</feature>
<evidence type="ECO:0000256" key="1">
    <source>
        <dbReference type="ARBA" id="ARBA00004127"/>
    </source>
</evidence>
<sequence length="371" mass="41702">MSACTSQRFFLGGRLIFGPDARSLVVTLLLIIVPLAVFCVFVARHLRHEFEAYNAGYSILVAAIVLTIYVLVLLLITSAQDPGIVPRASHPPEEESQYESSASFDNSGRRTSGLQIPRIKEVQVNGLIRNYRYFFLFVSSSTILCIYVFAMSALYIKILMRNFHYSVWESIKESPASVILMIYSFIALWFVGGLTGFHCYLMGTNQTTYENFRSRGDNRLNVYNQGCLNNFQEILCTKTKPSRNNFRAFVQEEMQPIPSGVATQEEPKLDDTMEIPRAKIEDDLDIGGDLLAISRRCNFEEVHEDVDIRSRESEGKHHGSSDAEFALGLNRQDCAAQAEEPHLNQGRSSGSLDPLSALQMEPAETRSKSEV</sequence>
<evidence type="ECO:0000256" key="8">
    <source>
        <dbReference type="ARBA" id="ARBA00023288"/>
    </source>
</evidence>
<dbReference type="EMBL" id="JBBNAG010000008">
    <property type="protein sequence ID" value="KAK9111195.1"/>
    <property type="molecule type" value="Genomic_DNA"/>
</dbReference>
<keyword evidence="8" id="KW-0449">Lipoprotein</keyword>
<keyword evidence="15" id="KW-1185">Reference proteome</keyword>
<feature type="region of interest" description="Disordered" evidence="12">
    <location>
        <begin position="327"/>
        <end position="371"/>
    </location>
</feature>
<accession>A0AAP0I9N7</accession>
<evidence type="ECO:0000256" key="2">
    <source>
        <dbReference type="ARBA" id="ARBA00008574"/>
    </source>
</evidence>
<dbReference type="GO" id="GO:0005783">
    <property type="term" value="C:endoplasmic reticulum"/>
    <property type="evidence" value="ECO:0007669"/>
    <property type="project" value="TreeGrafter"/>
</dbReference>
<dbReference type="InterPro" id="IPR001594">
    <property type="entry name" value="Palmitoyltrfase_DHHC"/>
</dbReference>
<comment type="caution">
    <text evidence="14">The sequence shown here is derived from an EMBL/GenBank/DDBJ whole genome shotgun (WGS) entry which is preliminary data.</text>
</comment>
<keyword evidence="7" id="KW-0564">Palmitate</keyword>
<feature type="transmembrane region" description="Helical" evidence="11">
    <location>
        <begin position="24"/>
        <end position="43"/>
    </location>
</feature>
<evidence type="ECO:0000313" key="15">
    <source>
        <dbReference type="Proteomes" id="UP001419268"/>
    </source>
</evidence>
<feature type="compositionally biased region" description="Polar residues" evidence="12">
    <location>
        <begin position="98"/>
        <end position="111"/>
    </location>
</feature>
<comment type="subcellular location">
    <subcellularLocation>
        <location evidence="1">Endomembrane system</location>
        <topology evidence="1">Multi-pass membrane protein</topology>
    </subcellularLocation>
</comment>
<evidence type="ECO:0000256" key="4">
    <source>
        <dbReference type="ARBA" id="ARBA00022692"/>
    </source>
</evidence>
<evidence type="ECO:0000256" key="11">
    <source>
        <dbReference type="RuleBase" id="RU079119"/>
    </source>
</evidence>
<evidence type="ECO:0000256" key="10">
    <source>
        <dbReference type="ARBA" id="ARBA00048048"/>
    </source>
</evidence>
<evidence type="ECO:0000256" key="6">
    <source>
        <dbReference type="ARBA" id="ARBA00023136"/>
    </source>
</evidence>
<gene>
    <name evidence="14" type="ORF">Scep_018714</name>
</gene>
<feature type="transmembrane region" description="Helical" evidence="11">
    <location>
        <begin position="177"/>
        <end position="203"/>
    </location>
</feature>
<feature type="transmembrane region" description="Helical" evidence="11">
    <location>
        <begin position="55"/>
        <end position="76"/>
    </location>
</feature>
<evidence type="ECO:0000256" key="9">
    <source>
        <dbReference type="ARBA" id="ARBA00023315"/>
    </source>
</evidence>
<keyword evidence="6 11" id="KW-0472">Membrane</keyword>
<evidence type="ECO:0000313" key="14">
    <source>
        <dbReference type="EMBL" id="KAK9111195.1"/>
    </source>
</evidence>
<dbReference type="EC" id="2.3.1.225" evidence="11"/>
<comment type="catalytic activity">
    <reaction evidence="10 11">
        <text>L-cysteinyl-[protein] + hexadecanoyl-CoA = S-hexadecanoyl-L-cysteinyl-[protein] + CoA</text>
        <dbReference type="Rhea" id="RHEA:36683"/>
        <dbReference type="Rhea" id="RHEA-COMP:10131"/>
        <dbReference type="Rhea" id="RHEA-COMP:11032"/>
        <dbReference type="ChEBI" id="CHEBI:29950"/>
        <dbReference type="ChEBI" id="CHEBI:57287"/>
        <dbReference type="ChEBI" id="CHEBI:57379"/>
        <dbReference type="ChEBI" id="CHEBI:74151"/>
        <dbReference type="EC" id="2.3.1.225"/>
    </reaction>
</comment>
<reference evidence="14 15" key="1">
    <citation type="submission" date="2024-01" db="EMBL/GenBank/DDBJ databases">
        <title>Genome assemblies of Stephania.</title>
        <authorList>
            <person name="Yang L."/>
        </authorList>
    </citation>
    <scope>NUCLEOTIDE SEQUENCE [LARGE SCALE GENOMIC DNA]</scope>
    <source>
        <strain evidence="14">JXDWG</strain>
        <tissue evidence="14">Leaf</tissue>
    </source>
</reference>
<keyword evidence="9 11" id="KW-0012">Acyltransferase</keyword>
<dbReference type="InterPro" id="IPR039859">
    <property type="entry name" value="PFA4/ZDH16/20/ERF2-like"/>
</dbReference>
<keyword evidence="3 11" id="KW-0808">Transferase</keyword>
<dbReference type="GO" id="GO:0005794">
    <property type="term" value="C:Golgi apparatus"/>
    <property type="evidence" value="ECO:0007669"/>
    <property type="project" value="TreeGrafter"/>
</dbReference>
<evidence type="ECO:0000256" key="3">
    <source>
        <dbReference type="ARBA" id="ARBA00022679"/>
    </source>
</evidence>
<comment type="domain">
    <text evidence="11">The DHHC domain is required for palmitoyltransferase activity.</text>
</comment>
<organism evidence="14 15">
    <name type="scientific">Stephania cephalantha</name>
    <dbReference type="NCBI Taxonomy" id="152367"/>
    <lineage>
        <taxon>Eukaryota</taxon>
        <taxon>Viridiplantae</taxon>
        <taxon>Streptophyta</taxon>
        <taxon>Embryophyta</taxon>
        <taxon>Tracheophyta</taxon>
        <taxon>Spermatophyta</taxon>
        <taxon>Magnoliopsida</taxon>
        <taxon>Ranunculales</taxon>
        <taxon>Menispermaceae</taxon>
        <taxon>Menispermoideae</taxon>
        <taxon>Cissampelideae</taxon>
        <taxon>Stephania</taxon>
    </lineage>
</organism>
<name>A0AAP0I9N7_9MAGN</name>
<feature type="region of interest" description="Disordered" evidence="12">
    <location>
        <begin position="88"/>
        <end position="111"/>
    </location>
</feature>
<dbReference type="GO" id="GO:0006612">
    <property type="term" value="P:protein targeting to membrane"/>
    <property type="evidence" value="ECO:0007669"/>
    <property type="project" value="TreeGrafter"/>
</dbReference>
<evidence type="ECO:0000256" key="7">
    <source>
        <dbReference type="ARBA" id="ARBA00023139"/>
    </source>
</evidence>
<keyword evidence="4 11" id="KW-0812">Transmembrane</keyword>
<protein>
    <recommendedName>
        <fullName evidence="11">S-acyltransferase</fullName>
        <ecNumber evidence="11">2.3.1.225</ecNumber>
    </recommendedName>
    <alternativeName>
        <fullName evidence="11">Palmitoyltransferase</fullName>
    </alternativeName>
</protein>
<dbReference type="AlphaFoldDB" id="A0AAP0I9N7"/>
<feature type="domain" description="Palmitoyltransferase DHHC" evidence="13">
    <location>
        <begin position="129"/>
        <end position="213"/>
    </location>
</feature>
<evidence type="ECO:0000259" key="13">
    <source>
        <dbReference type="Pfam" id="PF01529"/>
    </source>
</evidence>
<comment type="similarity">
    <text evidence="2 11">Belongs to the DHHC palmitoyltransferase family.</text>
</comment>
<dbReference type="Proteomes" id="UP001419268">
    <property type="component" value="Unassembled WGS sequence"/>
</dbReference>
<evidence type="ECO:0000256" key="12">
    <source>
        <dbReference type="SAM" id="MobiDB-lite"/>
    </source>
</evidence>
<keyword evidence="5 11" id="KW-1133">Transmembrane helix</keyword>
<dbReference type="PANTHER" id="PTHR22883">
    <property type="entry name" value="ZINC FINGER DHHC DOMAIN CONTAINING PROTEIN"/>
    <property type="match status" value="1"/>
</dbReference>